<dbReference type="RefSeq" id="WP_271205827.1">
    <property type="nucleotide sequence ID" value="NZ_BSFK01000016.1"/>
</dbReference>
<organism evidence="2 3">
    <name type="scientific">Methylopila jiangsuensis</name>
    <dbReference type="NCBI Taxonomy" id="586230"/>
    <lineage>
        <taxon>Bacteria</taxon>
        <taxon>Pseudomonadati</taxon>
        <taxon>Pseudomonadota</taxon>
        <taxon>Alphaproteobacteria</taxon>
        <taxon>Hyphomicrobiales</taxon>
        <taxon>Methylopilaceae</taxon>
        <taxon>Methylopila</taxon>
    </lineage>
</organism>
<dbReference type="InterPro" id="IPR001387">
    <property type="entry name" value="Cro/C1-type_HTH"/>
</dbReference>
<reference evidence="2" key="2">
    <citation type="submission" date="2023-01" db="EMBL/GenBank/DDBJ databases">
        <authorList>
            <person name="Sun Q."/>
            <person name="Evtushenko L."/>
        </authorList>
    </citation>
    <scope>NUCLEOTIDE SEQUENCE</scope>
    <source>
        <strain evidence="2">VKM B-2555</strain>
    </source>
</reference>
<gene>
    <name evidence="2" type="ORF">GCM10008171_32590</name>
</gene>
<reference evidence="2" key="1">
    <citation type="journal article" date="2014" name="Int. J. Syst. Evol. Microbiol.">
        <title>Complete genome sequence of Corynebacterium casei LMG S-19264T (=DSM 44701T), isolated from a smear-ripened cheese.</title>
        <authorList>
            <consortium name="US DOE Joint Genome Institute (JGI-PGF)"/>
            <person name="Walter F."/>
            <person name="Albersmeier A."/>
            <person name="Kalinowski J."/>
            <person name="Ruckert C."/>
        </authorList>
    </citation>
    <scope>NUCLEOTIDE SEQUENCE</scope>
    <source>
        <strain evidence="2">VKM B-2555</strain>
    </source>
</reference>
<evidence type="ECO:0000313" key="2">
    <source>
        <dbReference type="EMBL" id="GLK78005.1"/>
    </source>
</evidence>
<dbReference type="InterPro" id="IPR018306">
    <property type="entry name" value="Phage_T5_Orf172_DNA-bd"/>
</dbReference>
<keyword evidence="3" id="KW-1185">Reference proteome</keyword>
<dbReference type="EMBL" id="BSFK01000016">
    <property type="protein sequence ID" value="GLK78005.1"/>
    <property type="molecule type" value="Genomic_DNA"/>
</dbReference>
<comment type="caution">
    <text evidence="2">The sequence shown here is derived from an EMBL/GenBank/DDBJ whole genome shotgun (WGS) entry which is preliminary data.</text>
</comment>
<dbReference type="Proteomes" id="UP001143364">
    <property type="component" value="Unassembled WGS sequence"/>
</dbReference>
<dbReference type="Gene3D" id="1.10.260.40">
    <property type="entry name" value="lambda repressor-like DNA-binding domains"/>
    <property type="match status" value="1"/>
</dbReference>
<feature type="domain" description="Bacteriophage T5 Orf172 DNA-binding" evidence="1">
    <location>
        <begin position="9"/>
        <end position="82"/>
    </location>
</feature>
<protein>
    <recommendedName>
        <fullName evidence="1">Bacteriophage T5 Orf172 DNA-binding domain-containing protein</fullName>
    </recommendedName>
</protein>
<dbReference type="Pfam" id="PF10544">
    <property type="entry name" value="T5orf172"/>
    <property type="match status" value="1"/>
</dbReference>
<dbReference type="AlphaFoldDB" id="A0A9W6JLH3"/>
<evidence type="ECO:0000313" key="3">
    <source>
        <dbReference type="Proteomes" id="UP001143364"/>
    </source>
</evidence>
<evidence type="ECO:0000259" key="1">
    <source>
        <dbReference type="SMART" id="SM00974"/>
    </source>
</evidence>
<accession>A0A9W6JLH3</accession>
<proteinExistence type="predicted"/>
<dbReference type="CDD" id="cd00093">
    <property type="entry name" value="HTH_XRE"/>
    <property type="match status" value="1"/>
</dbReference>
<dbReference type="SMART" id="SM00974">
    <property type="entry name" value="T5orf172"/>
    <property type="match status" value="1"/>
</dbReference>
<dbReference type="InterPro" id="IPR010982">
    <property type="entry name" value="Lambda_DNA-bd_dom_sf"/>
</dbReference>
<dbReference type="SUPFAM" id="SSF47413">
    <property type="entry name" value="lambda repressor-like DNA-binding domains"/>
    <property type="match status" value="1"/>
</dbReference>
<name>A0A9W6JLH3_9HYPH</name>
<dbReference type="GO" id="GO:0003677">
    <property type="term" value="F:DNA binding"/>
    <property type="evidence" value="ECO:0007669"/>
    <property type="project" value="InterPro"/>
</dbReference>
<sequence length="169" mass="18218">MSGYVYAIENDAGLVKIGWSSDPETRVVKINTDAGAPCRLVGYVEGTRRQEAVLHGLLKNARVHGEWFDKSHVAVTHFLEIIPARPAKRPKACSANLIAAFIFDAEMTRAEFAALVGVSLGCVHKWARGERTPRPSQMARITAATGGKVTANDFMPPLPAPAPEQRAAG</sequence>